<evidence type="ECO:0000313" key="2">
    <source>
        <dbReference type="Proteomes" id="UP000288805"/>
    </source>
</evidence>
<evidence type="ECO:0000313" key="1">
    <source>
        <dbReference type="EMBL" id="RVW67751.1"/>
    </source>
</evidence>
<reference evidence="1 2" key="1">
    <citation type="journal article" date="2018" name="PLoS Genet.">
        <title>Population sequencing reveals clonal diversity and ancestral inbreeding in the grapevine cultivar Chardonnay.</title>
        <authorList>
            <person name="Roach M.J."/>
            <person name="Johnson D.L."/>
            <person name="Bohlmann J."/>
            <person name="van Vuuren H.J."/>
            <person name="Jones S.J."/>
            <person name="Pretorius I.S."/>
            <person name="Schmidt S.A."/>
            <person name="Borneman A.R."/>
        </authorList>
    </citation>
    <scope>NUCLEOTIDE SEQUENCE [LARGE SCALE GENOMIC DNA]</scope>
    <source>
        <strain evidence="2">cv. Chardonnay</strain>
        <tissue evidence="1">Leaf</tissue>
    </source>
</reference>
<dbReference type="EMBL" id="QGNW01000567">
    <property type="protein sequence ID" value="RVW67751.1"/>
    <property type="molecule type" value="Genomic_DNA"/>
</dbReference>
<accession>A0A438G6F5</accession>
<sequence>MTPYNEELLSGSFESMSIGTQFSDSSNEANIYPPYVMGYDQPSSSTDEEYGMPSYPSDAQMSYQVPYQMQGGFDMNTWVNLEYPIHVEAVDKAQEIYAWHFMDLGNLIEYGFSASPLDWRDDLSWPLGWVSHGECPSWDVESTSKLDYEGVNAFMGPNGSHSKLINHVDMIYEGWIGSRFNLVHKGVLILRKSKSLGIYPSKVHSLECHEHGLSNRVEDSRCTISPKHSSTIFIKWISIWEHLDHRYEF</sequence>
<name>A0A438G6F5_VITVI</name>
<gene>
    <name evidence="1" type="ORF">CK203_065015</name>
</gene>
<dbReference type="Proteomes" id="UP000288805">
    <property type="component" value="Unassembled WGS sequence"/>
</dbReference>
<proteinExistence type="predicted"/>
<protein>
    <submittedName>
        <fullName evidence="1">Uncharacterized protein</fullName>
    </submittedName>
</protein>
<comment type="caution">
    <text evidence="1">The sequence shown here is derived from an EMBL/GenBank/DDBJ whole genome shotgun (WGS) entry which is preliminary data.</text>
</comment>
<dbReference type="AlphaFoldDB" id="A0A438G6F5"/>
<organism evidence="1 2">
    <name type="scientific">Vitis vinifera</name>
    <name type="common">Grape</name>
    <dbReference type="NCBI Taxonomy" id="29760"/>
    <lineage>
        <taxon>Eukaryota</taxon>
        <taxon>Viridiplantae</taxon>
        <taxon>Streptophyta</taxon>
        <taxon>Embryophyta</taxon>
        <taxon>Tracheophyta</taxon>
        <taxon>Spermatophyta</taxon>
        <taxon>Magnoliopsida</taxon>
        <taxon>eudicotyledons</taxon>
        <taxon>Gunneridae</taxon>
        <taxon>Pentapetalae</taxon>
        <taxon>rosids</taxon>
        <taxon>Vitales</taxon>
        <taxon>Vitaceae</taxon>
        <taxon>Viteae</taxon>
        <taxon>Vitis</taxon>
    </lineage>
</organism>